<name>A0A4R6RY57_LABRH</name>
<proteinExistence type="predicted"/>
<dbReference type="InterPro" id="IPR011935">
    <property type="entry name" value="CHP02231"/>
</dbReference>
<organism evidence="3 4">
    <name type="scientific">Labedaea rhizosphaerae</name>
    <dbReference type="NCBI Taxonomy" id="598644"/>
    <lineage>
        <taxon>Bacteria</taxon>
        <taxon>Bacillati</taxon>
        <taxon>Actinomycetota</taxon>
        <taxon>Actinomycetes</taxon>
        <taxon>Pseudonocardiales</taxon>
        <taxon>Pseudonocardiaceae</taxon>
        <taxon>Labedaea</taxon>
    </lineage>
</organism>
<dbReference type="AlphaFoldDB" id="A0A4R6RY57"/>
<protein>
    <submittedName>
        <fullName evidence="3">Uncharacterized protein (TIGR02231 family)</fullName>
    </submittedName>
</protein>
<gene>
    <name evidence="3" type="ORF">EV186_108243</name>
</gene>
<feature type="domain" description="DUF4139" evidence="1">
    <location>
        <begin position="202"/>
        <end position="510"/>
    </location>
</feature>
<evidence type="ECO:0000313" key="3">
    <source>
        <dbReference type="EMBL" id="TDP92030.1"/>
    </source>
</evidence>
<evidence type="ECO:0000259" key="1">
    <source>
        <dbReference type="Pfam" id="PF13598"/>
    </source>
</evidence>
<dbReference type="PANTHER" id="PTHR31005:SF8">
    <property type="entry name" value="DUF4139 DOMAIN-CONTAINING PROTEIN"/>
    <property type="match status" value="1"/>
</dbReference>
<feature type="domain" description="DUF4140" evidence="2">
    <location>
        <begin position="14"/>
        <end position="110"/>
    </location>
</feature>
<dbReference type="OrthoDB" id="9777444at2"/>
<accession>A0A4R6RY57</accession>
<evidence type="ECO:0000313" key="4">
    <source>
        <dbReference type="Proteomes" id="UP000295444"/>
    </source>
</evidence>
<dbReference type="NCBIfam" id="TIGR02231">
    <property type="entry name" value="mucoidy inhibitor MuiA family protein"/>
    <property type="match status" value="1"/>
</dbReference>
<dbReference type="Pfam" id="PF13598">
    <property type="entry name" value="DUF4139"/>
    <property type="match status" value="1"/>
</dbReference>
<sequence>MATSEELDTTIIAVTVYPGQARVTRRGGIALTSGRHTVLVGGLPLGLDRDSVRVNGLGAATVSGVDVLTQRNPRTPDARIAELTDRRDALSRALLELEDADTVEQSRAELIGEVVRKSGSTYAKAFARQTIEPVALSGLADRLGDQLSDVLGRRRDIADRRRRIQEEHDEVVRELSGQHGQQPDRCAVAVELEVAQDGDVELEVSYVVGGASWTPSYDLRLEGQSLRLTWFAMITQSTGEDWPECPLQLSTARPAGTKSIPELDPWYLDQAAPPPAPGAPAAPRMQRMAMTAAAVAADAYGAAAPVMETAVAEAEHGTVATTYRPNRPVAVPADGTAHRTMVAVVDLDATLDHVAVPLRSQDVYLRATVTNGSDHALLPGRAALFHDAEFVGSTRLEPWAPGEELELTLGVDDRVRVERDLVRRKAGKSVLGTARRQEAEYRIKVANHTGRPAKVTVVDQLPVPVHEGIELRDVRISPEPAERTDLGELTWKLPLDPGQSTEITFGFRVDVAKGIAMSGWRD</sequence>
<dbReference type="InterPro" id="IPR025554">
    <property type="entry name" value="DUF4140"/>
</dbReference>
<keyword evidence="4" id="KW-1185">Reference proteome</keyword>
<dbReference type="Proteomes" id="UP000295444">
    <property type="component" value="Unassembled WGS sequence"/>
</dbReference>
<evidence type="ECO:0000259" key="2">
    <source>
        <dbReference type="Pfam" id="PF13600"/>
    </source>
</evidence>
<dbReference type="InterPro" id="IPR037291">
    <property type="entry name" value="DUF4139"/>
</dbReference>
<dbReference type="PANTHER" id="PTHR31005">
    <property type="entry name" value="DUF4139 DOMAIN-CONTAINING PROTEIN"/>
    <property type="match status" value="1"/>
</dbReference>
<dbReference type="RefSeq" id="WP_133853582.1">
    <property type="nucleotide sequence ID" value="NZ_SNXZ01000008.1"/>
</dbReference>
<comment type="caution">
    <text evidence="3">The sequence shown here is derived from an EMBL/GenBank/DDBJ whole genome shotgun (WGS) entry which is preliminary data.</text>
</comment>
<dbReference type="Pfam" id="PF13600">
    <property type="entry name" value="DUF4140"/>
    <property type="match status" value="1"/>
</dbReference>
<dbReference type="EMBL" id="SNXZ01000008">
    <property type="protein sequence ID" value="TDP92030.1"/>
    <property type="molecule type" value="Genomic_DNA"/>
</dbReference>
<reference evidence="3 4" key="1">
    <citation type="submission" date="2019-03" db="EMBL/GenBank/DDBJ databases">
        <title>Genomic Encyclopedia of Type Strains, Phase IV (KMG-IV): sequencing the most valuable type-strain genomes for metagenomic binning, comparative biology and taxonomic classification.</title>
        <authorList>
            <person name="Goeker M."/>
        </authorList>
    </citation>
    <scope>NUCLEOTIDE SEQUENCE [LARGE SCALE GENOMIC DNA]</scope>
    <source>
        <strain evidence="3 4">DSM 45361</strain>
    </source>
</reference>